<dbReference type="PANTHER" id="PTHR31913">
    <property type="entry name" value="VACUOLAR IMPORT AND DEGRADATION PROTEIN 27"/>
    <property type="match status" value="1"/>
</dbReference>
<feature type="domain" description="Vid27 N-terminal" evidence="6">
    <location>
        <begin position="585"/>
        <end position="762"/>
    </location>
</feature>
<dbReference type="InterPro" id="IPR040979">
    <property type="entry name" value="Vid27_N"/>
</dbReference>
<dbReference type="RefSeq" id="XP_006692402.1">
    <property type="nucleotide sequence ID" value="XM_006692339.1"/>
</dbReference>
<reference evidence="7 8" key="1">
    <citation type="journal article" date="2011" name="Cell">
        <title>Insight into structure and assembly of the nuclear pore complex by utilizing the genome of a eukaryotic thermophile.</title>
        <authorList>
            <person name="Amlacher S."/>
            <person name="Sarges P."/>
            <person name="Flemming D."/>
            <person name="van Noort V."/>
            <person name="Kunze R."/>
            <person name="Devos D.P."/>
            <person name="Arumugam M."/>
            <person name="Bork P."/>
            <person name="Hurt E."/>
        </authorList>
    </citation>
    <scope>NUCLEOTIDE SEQUENCE [LARGE SCALE GENOMIC DNA]</scope>
    <source>
        <strain evidence="8">DSM 1495 / CBS 144.50 / IMI 039719</strain>
    </source>
</reference>
<sequence>MKLPLGSLGLNTLALLGLGAAQTQVAIIGAGAAGSSTAYHLSQYANDLGLNVNITIFEKENRIGGRTLTINPYGDASQVVELGASIFVQINQILYNAAQQFGLITIGQNSDSGVEGHLGVWDGDQFLFTLDERLPEWFNNLKVALRYGVTAPRRTQQLVASVIGQFLRIYQPPHFPFSSLTDVVANLGLTNVTGVSGEQFLNANGVSVAAEGAVQVLGGNWQIFQKMVEASGATINLNSPVIGLKKSGSKYAIQTISGSSNTTYQITFDKVILANPFQFSNIDVGSGVLTSSIESVPYVQLHVTIFSSSKRLKPQYFKWPGFLNVPTGILTTLAKADNANSGSQGVGKAGFFSCTILRTAINPATKKKEYIYKIFSPQALTPSLLSALFGQTVPDTFTGSGSPISWYYPHVFHSYPKAVPRTSFQDIIVGDGVYYTSGIEPFISTMETSALMGKNVARLIVDDLASGDSSQVKSRFGSNRFGAIRKQGPPEWPPRCTPLQLHKDQDSASVTAWCTTREESPLFHASGSKQTLRPVPLVWFDSGCRLFPILRLLRAPNIDGDDRFCSAPLPAVYQQKDKNTSAATMFVLRNVGKLLFGSSNQETLIELPQGQLYLVRPLSPKGYSELIFKDASARIRRTAQDFHYQLVVQRVYEEGEAELLAEEEGEDGGADADALGSERDEKTFLLDEALHFRVENREGSERVLAWRDLSGDAGDVYEFVCDASISSKQVQQFERIARECQYERKYRKPHTTASEEDLKQFEFADEPPIPQASPIHSPTLARSIDAIDDMALNKRDSSPEPPTPAKRGKERDMKPPAVSQHPKARELLAAEIAELHFFDFPSGTFVLQDASVTAKVMEIGDWEYWLEVSSADRDWLGIPVVAEINPVFNFEFLSFIFNQFTDDGSAYSWLLRFKDQPTLERFQQGLLQALWERLNEMKWSKIKDKERDYVADAFNDLAMEDSESVEEEEEEGRDEDGESEEEEEEEEEEDDRAQSEHYDSDEEQDDVDYKPKDGDVNKMLAVGYKHDRSFVVRGSKIGVFKHTPNNHLEFSTNISKVQTPKGELFSPKKVMLHNEDRNLILQKDNDPNKLYRMDLEYGKVVDEWTVHEDIPVVTFAPENKFAQMTSEPTFLGISRNALYRVDPRLPGSKLVDSQLKQYVSKNDFSALATTKQGYIAVASNKGDVRLFDRLGINAKTHIPALGEPIIGLDVSADGRWVLATCKTYLLLIDALQKSGKNEGKLGFEKSFAADAKPQPRRLALTPEHVAQFAYETGKGVSFTPAKFNTGEGAEETSIITASGPYIIEWSLKKVLAGKKAPYLIKRYTDDVKADDFKFGTDKNVIVALPHEVNMVSHARLKRPTRESIAGDFGRRTSARYATPGRSRLGRGDIVQEY</sequence>
<dbReference type="GeneID" id="18255951"/>
<evidence type="ECO:0000256" key="1">
    <source>
        <dbReference type="SAM" id="MobiDB-lite"/>
    </source>
</evidence>
<dbReference type="Proteomes" id="UP000008066">
    <property type="component" value="Unassembled WGS sequence"/>
</dbReference>
<proteinExistence type="predicted"/>
<dbReference type="OrthoDB" id="10251113at2759"/>
<dbReference type="PANTHER" id="PTHR31913:SF0">
    <property type="entry name" value="VACUOLAR IMPORT AND DEGRADATION PROTEIN 27"/>
    <property type="match status" value="1"/>
</dbReference>
<evidence type="ECO:0000259" key="5">
    <source>
        <dbReference type="Pfam" id="PF17747"/>
    </source>
</evidence>
<feature type="chain" id="PRO_5003409250" evidence="2">
    <location>
        <begin position="22"/>
        <end position="1393"/>
    </location>
</feature>
<feature type="domain" description="Vacuolar import/degradation Vid27 C-terminal" evidence="4">
    <location>
        <begin position="1016"/>
        <end position="1367"/>
    </location>
</feature>
<feature type="signal peptide" evidence="2">
    <location>
        <begin position="1"/>
        <end position="21"/>
    </location>
</feature>
<dbReference type="GO" id="GO:0005737">
    <property type="term" value="C:cytoplasm"/>
    <property type="evidence" value="ECO:0007669"/>
    <property type="project" value="TreeGrafter"/>
</dbReference>
<evidence type="ECO:0000259" key="6">
    <source>
        <dbReference type="Pfam" id="PF17748"/>
    </source>
</evidence>
<dbReference type="EMBL" id="GL988040">
    <property type="protein sequence ID" value="EGS22383.1"/>
    <property type="molecule type" value="Genomic_DNA"/>
</dbReference>
<dbReference type="Pfam" id="PF13450">
    <property type="entry name" value="NAD_binding_8"/>
    <property type="match status" value="1"/>
</dbReference>
<dbReference type="HOGENOM" id="CLU_254790_0_0_1"/>
<feature type="domain" description="Vid27 PH-like" evidence="5">
    <location>
        <begin position="827"/>
        <end position="932"/>
    </location>
</feature>
<evidence type="ECO:0000313" key="7">
    <source>
        <dbReference type="EMBL" id="EGS22383.1"/>
    </source>
</evidence>
<evidence type="ECO:0000259" key="3">
    <source>
        <dbReference type="Pfam" id="PF07156"/>
    </source>
</evidence>
<dbReference type="Pfam" id="PF07156">
    <property type="entry name" value="Prenylcys_lyase"/>
    <property type="match status" value="1"/>
</dbReference>
<dbReference type="InterPro" id="IPR040768">
    <property type="entry name" value="Vid27_PH"/>
</dbReference>
<protein>
    <submittedName>
        <fullName evidence="7">Oxidoreductase-like protein</fullName>
    </submittedName>
</protein>
<accession>G0S300</accession>
<dbReference type="InterPro" id="IPR040458">
    <property type="entry name" value="Vid27"/>
</dbReference>
<feature type="compositionally biased region" description="Acidic residues" evidence="1">
    <location>
        <begin position="958"/>
        <end position="991"/>
    </location>
</feature>
<dbReference type="Pfam" id="PF17748">
    <property type="entry name" value="VID27_N"/>
    <property type="match status" value="1"/>
</dbReference>
<dbReference type="InterPro" id="IPR010795">
    <property type="entry name" value="Prenylcys_lyase"/>
</dbReference>
<dbReference type="SUPFAM" id="SSF50969">
    <property type="entry name" value="YVTN repeat-like/Quinoprotein amine dehydrogenase"/>
    <property type="match status" value="1"/>
</dbReference>
<dbReference type="KEGG" id="cthr:CTHT_0019130"/>
<organism evidence="8">
    <name type="scientific">Chaetomium thermophilum (strain DSM 1495 / CBS 144.50 / IMI 039719)</name>
    <name type="common">Thermochaetoides thermophila</name>
    <dbReference type="NCBI Taxonomy" id="759272"/>
    <lineage>
        <taxon>Eukaryota</taxon>
        <taxon>Fungi</taxon>
        <taxon>Dikarya</taxon>
        <taxon>Ascomycota</taxon>
        <taxon>Pezizomycotina</taxon>
        <taxon>Sordariomycetes</taxon>
        <taxon>Sordariomycetidae</taxon>
        <taxon>Sordariales</taxon>
        <taxon>Chaetomiaceae</taxon>
        <taxon>Thermochaetoides</taxon>
    </lineage>
</organism>
<dbReference type="InterPro" id="IPR013863">
    <property type="entry name" value="VID27_C"/>
</dbReference>
<gene>
    <name evidence="7" type="ORF">CTHT_0019130</name>
</gene>
<feature type="region of interest" description="Disordered" evidence="1">
    <location>
        <begin position="958"/>
        <end position="1014"/>
    </location>
</feature>
<dbReference type="GO" id="GO:0030328">
    <property type="term" value="P:prenylcysteine catabolic process"/>
    <property type="evidence" value="ECO:0007669"/>
    <property type="project" value="InterPro"/>
</dbReference>
<evidence type="ECO:0000256" key="2">
    <source>
        <dbReference type="SAM" id="SignalP"/>
    </source>
</evidence>
<evidence type="ECO:0000313" key="8">
    <source>
        <dbReference type="Proteomes" id="UP000008066"/>
    </source>
</evidence>
<dbReference type="InterPro" id="IPR011044">
    <property type="entry name" value="Quino_amine_DH_bsu"/>
</dbReference>
<dbReference type="GO" id="GO:0005634">
    <property type="term" value="C:nucleus"/>
    <property type="evidence" value="ECO:0007669"/>
    <property type="project" value="TreeGrafter"/>
</dbReference>
<name>G0S300_CHATD</name>
<feature type="region of interest" description="Disordered" evidence="1">
    <location>
        <begin position="792"/>
        <end position="820"/>
    </location>
</feature>
<dbReference type="Pfam" id="PF08553">
    <property type="entry name" value="VID27"/>
    <property type="match status" value="1"/>
</dbReference>
<dbReference type="InterPro" id="IPR036188">
    <property type="entry name" value="FAD/NAD-bd_sf"/>
</dbReference>
<evidence type="ECO:0000259" key="4">
    <source>
        <dbReference type="Pfam" id="PF08553"/>
    </source>
</evidence>
<dbReference type="Pfam" id="PF17747">
    <property type="entry name" value="VID27_PH"/>
    <property type="match status" value="1"/>
</dbReference>
<dbReference type="Gene3D" id="3.50.50.60">
    <property type="entry name" value="FAD/NAD(P)-binding domain"/>
    <property type="match status" value="1"/>
</dbReference>
<keyword evidence="2" id="KW-0732">Signal</keyword>
<dbReference type="SUPFAM" id="SSF51905">
    <property type="entry name" value="FAD/NAD(P)-binding domain"/>
    <property type="match status" value="1"/>
</dbReference>
<dbReference type="eggNOG" id="KOG2395">
    <property type="taxonomic scope" value="Eukaryota"/>
</dbReference>
<keyword evidence="8" id="KW-1185">Reference proteome</keyword>
<feature type="domain" description="Prenylcysteine lyase" evidence="3">
    <location>
        <begin position="206"/>
        <end position="466"/>
    </location>
</feature>
<dbReference type="GO" id="GO:0016670">
    <property type="term" value="F:oxidoreductase activity, acting on a sulfur group of donors, oxygen as acceptor"/>
    <property type="evidence" value="ECO:0007669"/>
    <property type="project" value="InterPro"/>
</dbReference>